<dbReference type="SUPFAM" id="SSF118215">
    <property type="entry name" value="Proton glutamate symport protein"/>
    <property type="match status" value="1"/>
</dbReference>
<gene>
    <name evidence="8" type="ORF">JOF44_003626</name>
</gene>
<comment type="caution">
    <text evidence="8">The sequence shown here is derived from an EMBL/GenBank/DDBJ whole genome shotgun (WGS) entry which is preliminary data.</text>
</comment>
<keyword evidence="4 7" id="KW-1133">Transmembrane helix</keyword>
<keyword evidence="5 7" id="KW-0472">Membrane</keyword>
<proteinExistence type="predicted"/>
<sequence length="454" mass="46841">MNTAARTVAADRTDEGPEADPAQDAPGAQGRQVGPDAPGGPGAPEGSEAAARRRSRFGLLPRIVLAIALGILLGLVLPESIARVFTTFNGLFSGFLGFLIPLIIVGLVTPAIGELGHGAGKMLAATAGIAYLSTTLCGVFALALSLLLLPRMLQGQSISSLENPEDSAIAPYVELDIPPVFDVMTALILAFCLGIGLTLVRRGALQESFEQLRTIVVRIIEAIIIPLLPLYIFGMFLGLTLNGQIWTVIGTFLTVILLVLAMTVVVLLAQYAVAGWAMGRNPLRMLWTMLPAYATALGTSSSAATIPVTTECTKRNGVPDAIADFVVPLCATIHLAGSTLKITTFAVAIMIVTGMPLTIGPLIGFVLMLGVVMIAAPGVPGGAIMAAAGVLSSILGFGEAEVGLMIAAYIAIDSFGTATNVTGDGAIAALMARLSKGRVSGQPQTPEHPQVQGV</sequence>
<evidence type="ECO:0000256" key="3">
    <source>
        <dbReference type="ARBA" id="ARBA00022692"/>
    </source>
</evidence>
<dbReference type="Pfam" id="PF00375">
    <property type="entry name" value="SDF"/>
    <property type="match status" value="1"/>
</dbReference>
<feature type="transmembrane region" description="Helical" evidence="7">
    <location>
        <begin position="245"/>
        <end position="273"/>
    </location>
</feature>
<keyword evidence="3 7" id="KW-0812">Transmembrane</keyword>
<dbReference type="RefSeq" id="WP_245349009.1">
    <property type="nucleotide sequence ID" value="NZ_BAAAJV010000008.1"/>
</dbReference>
<evidence type="ECO:0000256" key="2">
    <source>
        <dbReference type="ARBA" id="ARBA00022448"/>
    </source>
</evidence>
<dbReference type="Proteomes" id="UP000698222">
    <property type="component" value="Unassembled WGS sequence"/>
</dbReference>
<feature type="transmembrane region" description="Helical" evidence="7">
    <location>
        <begin position="90"/>
        <end position="112"/>
    </location>
</feature>
<evidence type="ECO:0000313" key="9">
    <source>
        <dbReference type="Proteomes" id="UP000698222"/>
    </source>
</evidence>
<keyword evidence="9" id="KW-1185">Reference proteome</keyword>
<organism evidence="8 9">
    <name type="scientific">Brachybacterium fresconis</name>
    <dbReference type="NCBI Taxonomy" id="173363"/>
    <lineage>
        <taxon>Bacteria</taxon>
        <taxon>Bacillati</taxon>
        <taxon>Actinomycetota</taxon>
        <taxon>Actinomycetes</taxon>
        <taxon>Micrococcales</taxon>
        <taxon>Dermabacteraceae</taxon>
        <taxon>Brachybacterium</taxon>
    </lineage>
</organism>
<accession>A0ABS4YPK7</accession>
<evidence type="ECO:0000313" key="8">
    <source>
        <dbReference type="EMBL" id="MBP2410723.1"/>
    </source>
</evidence>
<reference evidence="8 9" key="1">
    <citation type="submission" date="2021-03" db="EMBL/GenBank/DDBJ databases">
        <title>Sequencing the genomes of 1000 actinobacteria strains.</title>
        <authorList>
            <person name="Klenk H.-P."/>
        </authorList>
    </citation>
    <scope>NUCLEOTIDE SEQUENCE [LARGE SCALE GENOMIC DNA]</scope>
    <source>
        <strain evidence="8 9">DSM 14564</strain>
    </source>
</reference>
<evidence type="ECO:0000256" key="5">
    <source>
        <dbReference type="ARBA" id="ARBA00023136"/>
    </source>
</evidence>
<feature type="transmembrane region" description="Helical" evidence="7">
    <location>
        <begin position="212"/>
        <end position="233"/>
    </location>
</feature>
<feature type="transmembrane region" description="Helical" evidence="7">
    <location>
        <begin position="180"/>
        <end position="200"/>
    </location>
</feature>
<dbReference type="InterPro" id="IPR036458">
    <property type="entry name" value="Na:dicarbo_symporter_sf"/>
</dbReference>
<dbReference type="EMBL" id="JAGIOC010000001">
    <property type="protein sequence ID" value="MBP2410723.1"/>
    <property type="molecule type" value="Genomic_DNA"/>
</dbReference>
<dbReference type="PANTHER" id="PTHR42865">
    <property type="entry name" value="PROTON/GLUTAMATE-ASPARTATE SYMPORTER"/>
    <property type="match status" value="1"/>
</dbReference>
<comment type="subcellular location">
    <subcellularLocation>
        <location evidence="1">Membrane</location>
        <topology evidence="1">Multi-pass membrane protein</topology>
    </subcellularLocation>
</comment>
<feature type="transmembrane region" description="Helical" evidence="7">
    <location>
        <begin position="384"/>
        <end position="412"/>
    </location>
</feature>
<evidence type="ECO:0000256" key="7">
    <source>
        <dbReference type="SAM" id="Phobius"/>
    </source>
</evidence>
<dbReference type="PANTHER" id="PTHR42865:SF8">
    <property type="entry name" value="SERINE_THREONINE TRANSPORTER SSTT"/>
    <property type="match status" value="1"/>
</dbReference>
<name>A0ABS4YPK7_9MICO</name>
<protein>
    <submittedName>
        <fullName evidence="8">Na+/H+-dicarboxylate symporter</fullName>
    </submittedName>
</protein>
<evidence type="ECO:0000256" key="6">
    <source>
        <dbReference type="SAM" id="MobiDB-lite"/>
    </source>
</evidence>
<dbReference type="Gene3D" id="1.10.3860.10">
    <property type="entry name" value="Sodium:dicarboxylate symporter"/>
    <property type="match status" value="1"/>
</dbReference>
<feature type="region of interest" description="Disordered" evidence="6">
    <location>
        <begin position="1"/>
        <end position="48"/>
    </location>
</feature>
<evidence type="ECO:0000256" key="4">
    <source>
        <dbReference type="ARBA" id="ARBA00022989"/>
    </source>
</evidence>
<feature type="transmembrane region" description="Helical" evidence="7">
    <location>
        <begin position="59"/>
        <end position="78"/>
    </location>
</feature>
<feature type="transmembrane region" description="Helical" evidence="7">
    <location>
        <begin position="124"/>
        <end position="149"/>
    </location>
</feature>
<dbReference type="InterPro" id="IPR001991">
    <property type="entry name" value="Na-dicarboxylate_symporter"/>
</dbReference>
<evidence type="ECO:0000256" key="1">
    <source>
        <dbReference type="ARBA" id="ARBA00004141"/>
    </source>
</evidence>
<keyword evidence="2" id="KW-0813">Transport</keyword>
<dbReference type="PRINTS" id="PR00173">
    <property type="entry name" value="EDTRNSPORT"/>
</dbReference>